<comment type="subcellular location">
    <subcellularLocation>
        <location evidence="1">Membrane</location>
        <topology evidence="1">Single-pass membrane protein</topology>
    </subcellularLocation>
</comment>
<dbReference type="AlphaFoldDB" id="A0A512ATI2"/>
<keyword evidence="5" id="KW-1133">Transmembrane helix</keyword>
<evidence type="ECO:0000256" key="3">
    <source>
        <dbReference type="ARBA" id="ARBA00022737"/>
    </source>
</evidence>
<dbReference type="PROSITE" id="PS50005">
    <property type="entry name" value="TPR"/>
    <property type="match status" value="5"/>
</dbReference>
<evidence type="ECO:0000256" key="4">
    <source>
        <dbReference type="ARBA" id="ARBA00022803"/>
    </source>
</evidence>
<dbReference type="Proteomes" id="UP000321532">
    <property type="component" value="Unassembled WGS sequence"/>
</dbReference>
<dbReference type="EMBL" id="BJYS01000003">
    <property type="protein sequence ID" value="GEO03008.1"/>
    <property type="molecule type" value="Genomic_DNA"/>
</dbReference>
<dbReference type="Pfam" id="PF13414">
    <property type="entry name" value="TPR_11"/>
    <property type="match status" value="1"/>
</dbReference>
<evidence type="ECO:0000256" key="5">
    <source>
        <dbReference type="ARBA" id="ARBA00022989"/>
    </source>
</evidence>
<dbReference type="GO" id="GO:0016020">
    <property type="term" value="C:membrane"/>
    <property type="evidence" value="ECO:0007669"/>
    <property type="project" value="UniProtKB-SubCell"/>
</dbReference>
<dbReference type="Pfam" id="PF13432">
    <property type="entry name" value="TPR_16"/>
    <property type="match status" value="2"/>
</dbReference>
<dbReference type="GO" id="GO:0008320">
    <property type="term" value="F:protein transmembrane transporter activity"/>
    <property type="evidence" value="ECO:0007669"/>
    <property type="project" value="TreeGrafter"/>
</dbReference>
<feature type="repeat" description="TPR" evidence="8">
    <location>
        <begin position="333"/>
        <end position="366"/>
    </location>
</feature>
<evidence type="ECO:0000313" key="11">
    <source>
        <dbReference type="Proteomes" id="UP000321532"/>
    </source>
</evidence>
<evidence type="ECO:0000313" key="10">
    <source>
        <dbReference type="EMBL" id="GEO03008.1"/>
    </source>
</evidence>
<keyword evidence="9" id="KW-0732">Signal</keyword>
<evidence type="ECO:0000256" key="9">
    <source>
        <dbReference type="SAM" id="SignalP"/>
    </source>
</evidence>
<feature type="repeat" description="TPR" evidence="8">
    <location>
        <begin position="483"/>
        <end position="516"/>
    </location>
</feature>
<dbReference type="InterPro" id="IPR011990">
    <property type="entry name" value="TPR-like_helical_dom_sf"/>
</dbReference>
<dbReference type="InterPro" id="IPR019734">
    <property type="entry name" value="TPR_rpt"/>
</dbReference>
<organism evidence="10 11">
    <name type="scientific">Adhaeribacter aerolatus</name>
    <dbReference type="NCBI Taxonomy" id="670289"/>
    <lineage>
        <taxon>Bacteria</taxon>
        <taxon>Pseudomonadati</taxon>
        <taxon>Bacteroidota</taxon>
        <taxon>Cytophagia</taxon>
        <taxon>Cytophagales</taxon>
        <taxon>Hymenobacteraceae</taxon>
        <taxon>Adhaeribacter</taxon>
    </lineage>
</organism>
<keyword evidence="6" id="KW-0472">Membrane</keyword>
<evidence type="ECO:0000256" key="1">
    <source>
        <dbReference type="ARBA" id="ARBA00004167"/>
    </source>
</evidence>
<gene>
    <name evidence="10" type="ORF">AAE02nite_06720</name>
</gene>
<sequence>MIKNWKYVLVIGASFVATTAFSQSVKDGQRATDLERYKEATRTLQTLSKSNNEEAALYLADAYLRAGKADSAAIYLNQAAGMNAKSAIGMVAAGKAALLKGNASEAESKFEDAIKASRKKDPQIYKLIGQAYADANVKDATKAIEYLNRANELAKNKDPEVFIIMGDVQQLQPNGGGPAMTAYDRALQIDSKNAKAHFKRGQLYVRSRNFNEAQTALQAAIAADANYAPAYRELAEMYYFAGKYDQALENMKKYISMAENTPDTRAKYASFLFLTKDYAGTIREAQEVLKRDPKNAVMNRVMAYSLYETEKNAEALTTMENYFKVADPTKVLASDYAYYGRMLAEGGKAAEAQTNFDKALAMDATNIELMDDIASFYLKQKDYAKAIDLYRKIIASNPKNLNVYNVRLADALFANNNLDEADQLYGAVLKANPTYAHGIFRRAQIADEKDTDKSGDAKPLFEEFIKVVNQDPSKIESYKGYLIPANYLLGFYAYKAKDYPTARKYWQEVKKLDPSNKEATTGLANLDALSKGARR</sequence>
<dbReference type="GO" id="GO:0030150">
    <property type="term" value="P:protein import into mitochondrial matrix"/>
    <property type="evidence" value="ECO:0007669"/>
    <property type="project" value="TreeGrafter"/>
</dbReference>
<comment type="caution">
    <text evidence="10">The sequence shown here is derived from an EMBL/GenBank/DDBJ whole genome shotgun (WGS) entry which is preliminary data.</text>
</comment>
<keyword evidence="3" id="KW-0677">Repeat</keyword>
<evidence type="ECO:0000256" key="7">
    <source>
        <dbReference type="ARBA" id="ARBA00038030"/>
    </source>
</evidence>
<feature type="repeat" description="TPR" evidence="8">
    <location>
        <begin position="228"/>
        <end position="261"/>
    </location>
</feature>
<protein>
    <submittedName>
        <fullName evidence="10">Uncharacterized protein</fullName>
    </submittedName>
</protein>
<feature type="chain" id="PRO_5022161524" evidence="9">
    <location>
        <begin position="23"/>
        <end position="535"/>
    </location>
</feature>
<dbReference type="SMART" id="SM00028">
    <property type="entry name" value="TPR"/>
    <property type="match status" value="10"/>
</dbReference>
<feature type="repeat" description="TPR" evidence="8">
    <location>
        <begin position="194"/>
        <end position="227"/>
    </location>
</feature>
<dbReference type="SUPFAM" id="SSF48452">
    <property type="entry name" value="TPR-like"/>
    <property type="match status" value="3"/>
</dbReference>
<dbReference type="Pfam" id="PF14559">
    <property type="entry name" value="TPR_19"/>
    <property type="match status" value="1"/>
</dbReference>
<evidence type="ECO:0000256" key="2">
    <source>
        <dbReference type="ARBA" id="ARBA00022692"/>
    </source>
</evidence>
<dbReference type="OrthoDB" id="638548at2"/>
<keyword evidence="2" id="KW-0812">Transmembrane</keyword>
<accession>A0A512ATI2</accession>
<keyword evidence="4 8" id="KW-0802">TPR repeat</keyword>
<proteinExistence type="inferred from homology"/>
<dbReference type="GO" id="GO:0030943">
    <property type="term" value="F:mitochondrion targeting sequence binding"/>
    <property type="evidence" value="ECO:0007669"/>
    <property type="project" value="TreeGrafter"/>
</dbReference>
<evidence type="ECO:0000256" key="6">
    <source>
        <dbReference type="ARBA" id="ARBA00023136"/>
    </source>
</evidence>
<dbReference type="RefSeq" id="WP_146895045.1">
    <property type="nucleotide sequence ID" value="NZ_BJYS01000003.1"/>
</dbReference>
<feature type="repeat" description="TPR" evidence="8">
    <location>
        <begin position="367"/>
        <end position="400"/>
    </location>
</feature>
<dbReference type="PANTHER" id="PTHR46208">
    <property type="entry name" value="MITOCHONDRIAL IMPORT RECEPTOR SUBUNIT TOM70"/>
    <property type="match status" value="1"/>
</dbReference>
<name>A0A512ATI2_9BACT</name>
<reference evidence="10 11" key="1">
    <citation type="submission" date="2019-07" db="EMBL/GenBank/DDBJ databases">
        <title>Whole genome shotgun sequence of Adhaeribacter aerolatus NBRC 106133.</title>
        <authorList>
            <person name="Hosoyama A."/>
            <person name="Uohara A."/>
            <person name="Ohji S."/>
            <person name="Ichikawa N."/>
        </authorList>
    </citation>
    <scope>NUCLEOTIDE SEQUENCE [LARGE SCALE GENOMIC DNA]</scope>
    <source>
        <strain evidence="10 11">NBRC 106133</strain>
    </source>
</reference>
<comment type="similarity">
    <text evidence="7">Belongs to the Tom70 family.</text>
</comment>
<evidence type="ECO:0000256" key="8">
    <source>
        <dbReference type="PROSITE-ProRule" id="PRU00339"/>
    </source>
</evidence>
<keyword evidence="11" id="KW-1185">Reference proteome</keyword>
<dbReference type="Gene3D" id="1.25.40.10">
    <property type="entry name" value="Tetratricopeptide repeat domain"/>
    <property type="match status" value="3"/>
</dbReference>
<dbReference type="PANTHER" id="PTHR46208:SF1">
    <property type="entry name" value="MITOCHONDRIAL IMPORT RECEPTOR SUBUNIT TOM70"/>
    <property type="match status" value="1"/>
</dbReference>
<feature type="signal peptide" evidence="9">
    <location>
        <begin position="1"/>
        <end position="22"/>
    </location>
</feature>